<sequence>MDRYHIKALLACSLITCSTISYADDSEIFFSKDLSATKPNIIFLLDISGSMAGNRLEMLKESMESILTSKDVKDVRVGIMSFATSFYQNHKVVDIDEVVPSKDVAIRTPSSANPGYTLLTQPIMNGYDNLYQPTNTTTSPTQWGLKNSFTGGTVLSASAIINNSILGYRFNNILIKNATTAGIAPTVAIKKAEIKFYKSISSLALNVSISMDPEIDAPPFRTFANYLGKRKAAADTPITCTTSTGLYVSCDVTDLVRKKISDPAWQDGNAIAFYFSSYSTSVTKYLNATTSPDFRANQATLLEIEVDNSLVADNRKTYRDELLYTSFSLFTTGSTAIVGSMLNVAKYVSNVNKSYSTSTKGPYHDKTWGESPLQEGCQLTHLVLMTDGAANISASTNVGWYMTGASNSCPVFNDSEGSTSNEPSGTSSYEKCGRALASWMARQSQSDFEGGNFIRTHAIGFTLSPTSVAQKFVDDLAAYGMGKSYNASNAVELADAFKDIVAGALLVDSPSASGQVTLSPETKYIQRNEVYYALYKSENYDYWPGNMKSFQMKYIETTLTNGELGQRAVLYDSKDVSALNADGTIKNTASSRWSTADGGNVTQGGVVAQLKSPALRNVFTISGNAVEDLKASASLTNADLNLSGDNQDNVRMGLLDFIRGYEYKAGGGTVENIKKIGDSAKSGVTLASYSCASGEDIIECDFADLNQVALLAGNDGFIRGFDVTSGQALFEYMPKEMLPIIQHLEARKTLSINEVRNYGMDGNIVVYHDDKNLDGFINNGEDAFAYVVSGRGGPYLYALDITNKNAPKLAWMITNKTNGFSKLGDTWSAPVVGKIDIDGTVTPVLIFGGGYDRSQDENPLRHTDTVGNALYIVHAKTGALIWSTSTNMNYSIPSPVAVVTETVDTIDLISDIFFGDMGGQLWRFKVNNGRPVSTLITSGGGDNGIVAKFAADTLKDSRRLYYPPVISGFSSETLKNTISVSIGSGYRAHPLSTDTEDRIYSLRLPKLVDTPTSAVITEDDLAVTSLDGQTLTGDQNKLNNGFVIRLGTATNSAGEKVVSAAYADFGRIVFNTYTPTKTVTKNCVPGSGTQRTYNFDTSTGISLLTTAYLETSISTLPPDVAAYCNGSFCTIAPGLGMLAEDNPLPKGKDSKDPFVTETGLDGKGRLWQRVSWTDNFSLDITP</sequence>
<dbReference type="AlphaFoldDB" id="A0A974NF31"/>
<accession>A0A974NF31</accession>
<evidence type="ECO:0000256" key="1">
    <source>
        <dbReference type="SAM" id="SignalP"/>
    </source>
</evidence>
<dbReference type="Proteomes" id="UP000595278">
    <property type="component" value="Chromosome"/>
</dbReference>
<evidence type="ECO:0000313" key="3">
    <source>
        <dbReference type="EMBL" id="QQP85373.1"/>
    </source>
</evidence>
<dbReference type="InterPro" id="IPR036465">
    <property type="entry name" value="vWFA_dom_sf"/>
</dbReference>
<dbReference type="EMBL" id="CP067393">
    <property type="protein sequence ID" value="QQP85373.1"/>
    <property type="molecule type" value="Genomic_DNA"/>
</dbReference>
<evidence type="ECO:0000313" key="4">
    <source>
        <dbReference type="Proteomes" id="UP000595278"/>
    </source>
</evidence>
<name>A0A974NF31_9GAMM</name>
<evidence type="ECO:0000259" key="2">
    <source>
        <dbReference type="PROSITE" id="PS50234"/>
    </source>
</evidence>
<feature type="domain" description="VWFA" evidence="2">
    <location>
        <begin position="40"/>
        <end position="103"/>
    </location>
</feature>
<dbReference type="KEGG" id="eaz:JHT90_13490"/>
<dbReference type="PROSITE" id="PS50234">
    <property type="entry name" value="VWFA"/>
    <property type="match status" value="1"/>
</dbReference>
<gene>
    <name evidence="3" type="ORF">JHT90_13490</name>
</gene>
<dbReference type="SUPFAM" id="SSF53300">
    <property type="entry name" value="vWA-like"/>
    <property type="match status" value="1"/>
</dbReference>
<dbReference type="CDD" id="cd00198">
    <property type="entry name" value="vWFA"/>
    <property type="match status" value="1"/>
</dbReference>
<dbReference type="InterPro" id="IPR011047">
    <property type="entry name" value="Quinoprotein_ADH-like_sf"/>
</dbReference>
<organism evidence="3 4">
    <name type="scientific">Entomomonas asaccharolytica</name>
    <dbReference type="NCBI Taxonomy" id="2785331"/>
    <lineage>
        <taxon>Bacteria</taxon>
        <taxon>Pseudomonadati</taxon>
        <taxon>Pseudomonadota</taxon>
        <taxon>Gammaproteobacteria</taxon>
        <taxon>Pseudomonadales</taxon>
        <taxon>Pseudomonadaceae</taxon>
        <taxon>Entomomonas</taxon>
    </lineage>
</organism>
<protein>
    <recommendedName>
        <fullName evidence="2">VWFA domain-containing protein</fullName>
    </recommendedName>
</protein>
<dbReference type="RefSeq" id="WP_201091901.1">
    <property type="nucleotide sequence ID" value="NZ_CP067393.1"/>
</dbReference>
<dbReference type="InterPro" id="IPR002035">
    <property type="entry name" value="VWF_A"/>
</dbReference>
<proteinExistence type="predicted"/>
<keyword evidence="1" id="KW-0732">Signal</keyword>
<dbReference type="SUPFAM" id="SSF50998">
    <property type="entry name" value="Quinoprotein alcohol dehydrogenase-like"/>
    <property type="match status" value="1"/>
</dbReference>
<feature type="signal peptide" evidence="1">
    <location>
        <begin position="1"/>
        <end position="23"/>
    </location>
</feature>
<dbReference type="Gene3D" id="3.40.50.410">
    <property type="entry name" value="von Willebrand factor, type A domain"/>
    <property type="match status" value="1"/>
</dbReference>
<keyword evidence="4" id="KW-1185">Reference proteome</keyword>
<reference evidence="3 4" key="1">
    <citation type="submission" date="2021-01" db="EMBL/GenBank/DDBJ databases">
        <title>Entomomonas sp. F2A isolated from a house cricket (Acheta domesticus).</title>
        <authorList>
            <person name="Spergser J."/>
            <person name="Busse H.-J."/>
        </authorList>
    </citation>
    <scope>NUCLEOTIDE SEQUENCE [LARGE SCALE GENOMIC DNA]</scope>
    <source>
        <strain evidence="3 4">F2A</strain>
    </source>
</reference>
<feature type="chain" id="PRO_5037352724" description="VWFA domain-containing protein" evidence="1">
    <location>
        <begin position="24"/>
        <end position="1182"/>
    </location>
</feature>